<evidence type="ECO:0000313" key="3">
    <source>
        <dbReference type="Proteomes" id="UP000193144"/>
    </source>
</evidence>
<dbReference type="EMBL" id="MCFA01000056">
    <property type="protein sequence ID" value="ORY11879.1"/>
    <property type="molecule type" value="Genomic_DNA"/>
</dbReference>
<accession>A0A1Y1ZNQ4</accession>
<feature type="region of interest" description="Disordered" evidence="1">
    <location>
        <begin position="75"/>
        <end position="101"/>
    </location>
</feature>
<dbReference type="AlphaFoldDB" id="A0A1Y1ZNQ4"/>
<name>A0A1Y1ZNQ4_9PLEO</name>
<protein>
    <submittedName>
        <fullName evidence="2">Uncharacterized protein</fullName>
    </submittedName>
</protein>
<evidence type="ECO:0000256" key="1">
    <source>
        <dbReference type="SAM" id="MobiDB-lite"/>
    </source>
</evidence>
<dbReference type="Proteomes" id="UP000193144">
    <property type="component" value="Unassembled WGS sequence"/>
</dbReference>
<dbReference type="OrthoDB" id="8963064at2759"/>
<gene>
    <name evidence="2" type="ORF">BCR34DRAFT_614298</name>
</gene>
<proteinExistence type="predicted"/>
<reference evidence="2 3" key="1">
    <citation type="submission" date="2016-07" db="EMBL/GenBank/DDBJ databases">
        <title>Pervasive Adenine N6-methylation of Active Genes in Fungi.</title>
        <authorList>
            <consortium name="DOE Joint Genome Institute"/>
            <person name="Mondo S.J."/>
            <person name="Dannebaum R.O."/>
            <person name="Kuo R.C."/>
            <person name="Labutti K."/>
            <person name="Haridas S."/>
            <person name="Kuo A."/>
            <person name="Salamov A."/>
            <person name="Ahrendt S.R."/>
            <person name="Lipzen A."/>
            <person name="Sullivan W."/>
            <person name="Andreopoulos W.B."/>
            <person name="Clum A."/>
            <person name="Lindquist E."/>
            <person name="Daum C."/>
            <person name="Ramamoorthy G.K."/>
            <person name="Gryganskyi A."/>
            <person name="Culley D."/>
            <person name="Magnuson J.K."/>
            <person name="James T.Y."/>
            <person name="O'Malley M.A."/>
            <person name="Stajich J.E."/>
            <person name="Spatafora J.W."/>
            <person name="Visel A."/>
            <person name="Grigoriev I.V."/>
        </authorList>
    </citation>
    <scope>NUCLEOTIDE SEQUENCE [LARGE SCALE GENOMIC DNA]</scope>
    <source>
        <strain evidence="2 3">CBS 115471</strain>
    </source>
</reference>
<evidence type="ECO:0000313" key="2">
    <source>
        <dbReference type="EMBL" id="ORY11879.1"/>
    </source>
</evidence>
<organism evidence="2 3">
    <name type="scientific">Clohesyomyces aquaticus</name>
    <dbReference type="NCBI Taxonomy" id="1231657"/>
    <lineage>
        <taxon>Eukaryota</taxon>
        <taxon>Fungi</taxon>
        <taxon>Dikarya</taxon>
        <taxon>Ascomycota</taxon>
        <taxon>Pezizomycotina</taxon>
        <taxon>Dothideomycetes</taxon>
        <taxon>Pleosporomycetidae</taxon>
        <taxon>Pleosporales</taxon>
        <taxon>Lindgomycetaceae</taxon>
        <taxon>Clohesyomyces</taxon>
    </lineage>
</organism>
<comment type="caution">
    <text evidence="2">The sequence shown here is derived from an EMBL/GenBank/DDBJ whole genome shotgun (WGS) entry which is preliminary data.</text>
</comment>
<keyword evidence="3" id="KW-1185">Reference proteome</keyword>
<sequence length="126" mass="14415">MSINLWTAIHRRLPSTVDFHLPSTSIYRQLPSTVNFHLPSTSIYRQLPSTVNFHLPSTSIYRQLPSTVDVHPPSTPICHRGLSAAKPEPSQNSRKSGRRENRRLLARGFILQKEASYWPTWNFHAG</sequence>